<dbReference type="Gene3D" id="1.10.540.10">
    <property type="entry name" value="Acyl-CoA dehydrogenase/oxidase, N-terminal domain"/>
    <property type="match status" value="1"/>
</dbReference>
<reference evidence="7" key="1">
    <citation type="submission" date="2022-01" db="EMBL/GenBank/DDBJ databases">
        <title>Genome-Based Taxonomic Classification of the Phylum Actinobacteria.</title>
        <authorList>
            <person name="Gao Y."/>
        </authorList>
    </citation>
    <scope>NUCLEOTIDE SEQUENCE</scope>
    <source>
        <strain evidence="7">KLBMP 8922</strain>
    </source>
</reference>
<dbReference type="AlphaFoldDB" id="A0AA41Q8N6"/>
<dbReference type="SUPFAM" id="SSF56645">
    <property type="entry name" value="Acyl-CoA dehydrogenase NM domain-like"/>
    <property type="match status" value="1"/>
</dbReference>
<dbReference type="InterPro" id="IPR009075">
    <property type="entry name" value="AcylCo_DH/oxidase_C"/>
</dbReference>
<protein>
    <recommendedName>
        <fullName evidence="6">Acyl-CoA dehydrogenase/oxidase C-terminal domain-containing protein</fullName>
    </recommendedName>
</protein>
<gene>
    <name evidence="7" type="ORF">LZ495_41385</name>
</gene>
<proteinExistence type="inferred from homology"/>
<dbReference type="GO" id="GO:0050660">
    <property type="term" value="F:flavin adenine dinucleotide binding"/>
    <property type="evidence" value="ECO:0007669"/>
    <property type="project" value="InterPro"/>
</dbReference>
<dbReference type="RefSeq" id="WP_235058411.1">
    <property type="nucleotide sequence ID" value="NZ_JAKFHA010000054.1"/>
</dbReference>
<evidence type="ECO:0000313" key="8">
    <source>
        <dbReference type="Proteomes" id="UP001165378"/>
    </source>
</evidence>
<accession>A0AA41Q8N6</accession>
<dbReference type="PANTHER" id="PTHR43884:SF20">
    <property type="entry name" value="ACYL-COA DEHYDROGENASE FADE28"/>
    <property type="match status" value="1"/>
</dbReference>
<dbReference type="InterPro" id="IPR036250">
    <property type="entry name" value="AcylCo_DH-like_C"/>
</dbReference>
<keyword evidence="3" id="KW-0285">Flavoprotein</keyword>
<dbReference type="Proteomes" id="UP001165378">
    <property type="component" value="Unassembled WGS sequence"/>
</dbReference>
<evidence type="ECO:0000256" key="5">
    <source>
        <dbReference type="ARBA" id="ARBA00023002"/>
    </source>
</evidence>
<dbReference type="GO" id="GO:0003995">
    <property type="term" value="F:acyl-CoA dehydrogenase activity"/>
    <property type="evidence" value="ECO:0007669"/>
    <property type="project" value="TreeGrafter"/>
</dbReference>
<dbReference type="Pfam" id="PF00441">
    <property type="entry name" value="Acyl-CoA_dh_1"/>
    <property type="match status" value="1"/>
</dbReference>
<dbReference type="PANTHER" id="PTHR43884">
    <property type="entry name" value="ACYL-COA DEHYDROGENASE"/>
    <property type="match status" value="1"/>
</dbReference>
<comment type="similarity">
    <text evidence="2">Belongs to the acyl-CoA dehydrogenase family.</text>
</comment>
<dbReference type="InterPro" id="IPR037069">
    <property type="entry name" value="AcylCoA_DH/ox_N_sf"/>
</dbReference>
<evidence type="ECO:0000313" key="7">
    <source>
        <dbReference type="EMBL" id="MCF2533643.1"/>
    </source>
</evidence>
<dbReference type="Gene3D" id="1.20.140.10">
    <property type="entry name" value="Butyryl-CoA Dehydrogenase, subunit A, domain 3"/>
    <property type="match status" value="1"/>
</dbReference>
<dbReference type="EMBL" id="JAKFHA010000054">
    <property type="protein sequence ID" value="MCF2533643.1"/>
    <property type="molecule type" value="Genomic_DNA"/>
</dbReference>
<keyword evidence="5" id="KW-0560">Oxidoreductase</keyword>
<name>A0AA41Q8N6_9ACTN</name>
<keyword evidence="8" id="KW-1185">Reference proteome</keyword>
<dbReference type="InterPro" id="IPR009100">
    <property type="entry name" value="AcylCoA_DH/oxidase_NM_dom_sf"/>
</dbReference>
<evidence type="ECO:0000256" key="2">
    <source>
        <dbReference type="ARBA" id="ARBA00009347"/>
    </source>
</evidence>
<feature type="domain" description="Acyl-CoA dehydrogenase/oxidase C-terminal" evidence="6">
    <location>
        <begin position="184"/>
        <end position="299"/>
    </location>
</feature>
<comment type="cofactor">
    <cofactor evidence="1">
        <name>FAD</name>
        <dbReference type="ChEBI" id="CHEBI:57692"/>
    </cofactor>
</comment>
<evidence type="ECO:0000256" key="1">
    <source>
        <dbReference type="ARBA" id="ARBA00001974"/>
    </source>
</evidence>
<sequence length="335" mass="35137">MSDDRGELRRLIADVVDGTPIADRSSDELWHTLRGLGLTTVGVDEASGGSGGDYDDLATVVRTLGIHASGLPVAEAALAAWALSGDRAVDDRSRIAFAMDGGYEADLSVLRVPGVPWLRNESGVVVYDSSGSASYVELDAPGVTVHPEVNLADEPRDVLEIRGAMGVPLESAPPLAAARARHALLRAAGIAGAAEGTYRLTREYVMQREQFGKPLSRIPAVAASLASMRVALVQLDAAVERALDALRGDRHAGQAGSAAVAAAAVIASETAAICARTAHQLHGAMGVTQEYPLHHYTKRLWSWPGEVGSEEHSAEYLGGLALEHGEATVWNALTS</sequence>
<organism evidence="7 8">
    <name type="scientific">Yinghuangia soli</name>
    <dbReference type="NCBI Taxonomy" id="2908204"/>
    <lineage>
        <taxon>Bacteria</taxon>
        <taxon>Bacillati</taxon>
        <taxon>Actinomycetota</taxon>
        <taxon>Actinomycetes</taxon>
        <taxon>Kitasatosporales</taxon>
        <taxon>Streptomycetaceae</taxon>
        <taxon>Yinghuangia</taxon>
    </lineage>
</organism>
<evidence type="ECO:0000256" key="3">
    <source>
        <dbReference type="ARBA" id="ARBA00022630"/>
    </source>
</evidence>
<keyword evidence="4" id="KW-0274">FAD</keyword>
<dbReference type="SUPFAM" id="SSF47203">
    <property type="entry name" value="Acyl-CoA dehydrogenase C-terminal domain-like"/>
    <property type="match status" value="1"/>
</dbReference>
<evidence type="ECO:0000256" key="4">
    <source>
        <dbReference type="ARBA" id="ARBA00022827"/>
    </source>
</evidence>
<evidence type="ECO:0000259" key="6">
    <source>
        <dbReference type="Pfam" id="PF00441"/>
    </source>
</evidence>
<comment type="caution">
    <text evidence="7">The sequence shown here is derived from an EMBL/GenBank/DDBJ whole genome shotgun (WGS) entry which is preliminary data.</text>
</comment>